<dbReference type="EMBL" id="MJLZ01000024">
    <property type="protein sequence ID" value="RLM22855.1"/>
    <property type="molecule type" value="Genomic_DNA"/>
</dbReference>
<reference evidence="2 3" key="1">
    <citation type="submission" date="2016-09" db="EMBL/GenBank/DDBJ databases">
        <authorList>
            <person name="Doonan J."/>
            <person name="Pachebat J.A."/>
            <person name="Golyshin P.N."/>
            <person name="Denman S."/>
            <person name="Mcdonald J.E."/>
        </authorList>
    </citation>
    <scope>NUCLEOTIDE SEQUENCE [LARGE SCALE GENOMIC DNA]</scope>
    <source>
        <strain evidence="2 3">NCPPB 3934</strain>
    </source>
</reference>
<dbReference type="PANTHER" id="PTHR39594">
    <property type="entry name" value="PROTEIN YCHQ"/>
    <property type="match status" value="1"/>
</dbReference>
<dbReference type="PANTHER" id="PTHR39594:SF1">
    <property type="entry name" value="PROTEIN YCHQ"/>
    <property type="match status" value="1"/>
</dbReference>
<name>A0A421DMW1_9GAMM</name>
<dbReference type="Proteomes" id="UP000285648">
    <property type="component" value="Unassembled WGS sequence"/>
</dbReference>
<dbReference type="PIRSF" id="PIRSF005610">
    <property type="entry name" value="SirB"/>
    <property type="match status" value="1"/>
</dbReference>
<dbReference type="InterPro" id="IPR007360">
    <property type="entry name" value="SirB"/>
</dbReference>
<comment type="caution">
    <text evidence="2">The sequence shown here is derived from an EMBL/GenBank/DDBJ whole genome shotgun (WGS) entry which is preliminary data.</text>
</comment>
<evidence type="ECO:0000256" key="1">
    <source>
        <dbReference type="SAM" id="Phobius"/>
    </source>
</evidence>
<feature type="transmembrane region" description="Helical" evidence="1">
    <location>
        <begin position="12"/>
        <end position="37"/>
    </location>
</feature>
<keyword evidence="1" id="KW-1133">Transmembrane helix</keyword>
<sequence>MIIQEETRVALFLGFAYLHMATIGASIFLFVLRFFWLCRQSPMLRQRWVKILPHINDTLLLLSGVGLIFLNHVYPFTAEQSWLTEKLFGVIIYILLGSIALGKRQRSQNVRWLAFILALVCFYLVMQISLTKLPLLME</sequence>
<evidence type="ECO:0000313" key="2">
    <source>
        <dbReference type="EMBL" id="RLM22855.1"/>
    </source>
</evidence>
<dbReference type="GO" id="GO:0005886">
    <property type="term" value="C:plasma membrane"/>
    <property type="evidence" value="ECO:0007669"/>
    <property type="project" value="TreeGrafter"/>
</dbReference>
<dbReference type="RefSeq" id="WP_121575336.1">
    <property type="nucleotide sequence ID" value="NZ_MJLZ01000024.1"/>
</dbReference>
<gene>
    <name evidence="2" type="ORF">BIY29_11530</name>
</gene>
<feature type="transmembrane region" description="Helical" evidence="1">
    <location>
        <begin position="112"/>
        <end position="130"/>
    </location>
</feature>
<dbReference type="AlphaFoldDB" id="A0A421DMW1"/>
<feature type="transmembrane region" description="Helical" evidence="1">
    <location>
        <begin position="82"/>
        <end position="100"/>
    </location>
</feature>
<dbReference type="OrthoDB" id="5588650at2"/>
<proteinExistence type="predicted"/>
<keyword evidence="3" id="KW-1185">Reference proteome</keyword>
<protein>
    <submittedName>
        <fullName evidence="2">Siroheme synthase</fullName>
    </submittedName>
</protein>
<evidence type="ECO:0000313" key="3">
    <source>
        <dbReference type="Proteomes" id="UP000285648"/>
    </source>
</evidence>
<keyword evidence="1" id="KW-0472">Membrane</keyword>
<feature type="transmembrane region" description="Helical" evidence="1">
    <location>
        <begin position="58"/>
        <end position="76"/>
    </location>
</feature>
<accession>A0A421DMW1</accession>
<dbReference type="Pfam" id="PF04247">
    <property type="entry name" value="SirB"/>
    <property type="match status" value="1"/>
</dbReference>
<keyword evidence="1" id="KW-0812">Transmembrane</keyword>
<organism evidence="2 3">
    <name type="scientific">Brenneria alni</name>
    <dbReference type="NCBI Taxonomy" id="71656"/>
    <lineage>
        <taxon>Bacteria</taxon>
        <taxon>Pseudomonadati</taxon>
        <taxon>Pseudomonadota</taxon>
        <taxon>Gammaproteobacteria</taxon>
        <taxon>Enterobacterales</taxon>
        <taxon>Pectobacteriaceae</taxon>
        <taxon>Brenneria</taxon>
    </lineage>
</organism>